<dbReference type="Proteomes" id="UP000075902">
    <property type="component" value="Unassembled WGS sequence"/>
</dbReference>
<proteinExistence type="predicted"/>
<dbReference type="STRING" id="34690.A0A182TDW0"/>
<reference evidence="3" key="2">
    <citation type="submission" date="2020-05" db="UniProtKB">
        <authorList>
            <consortium name="EnsemblMetazoa"/>
        </authorList>
    </citation>
    <scope>IDENTIFICATION</scope>
    <source>
        <strain evidence="3">CM1001059</strain>
    </source>
</reference>
<evidence type="ECO:0000259" key="2">
    <source>
        <dbReference type="SMART" id="SM00690"/>
    </source>
</evidence>
<dbReference type="GO" id="GO:0040003">
    <property type="term" value="P:chitin-based cuticle development"/>
    <property type="evidence" value="ECO:0007669"/>
    <property type="project" value="TreeGrafter"/>
</dbReference>
<dbReference type="PANTHER" id="PTHR31927">
    <property type="entry name" value="FI07246P-RELATED-RELATED"/>
    <property type="match status" value="1"/>
</dbReference>
<name>A0A182TDW0_9DIPT</name>
<organism evidence="3 4">
    <name type="scientific">Anopheles melas</name>
    <dbReference type="NCBI Taxonomy" id="34690"/>
    <lineage>
        <taxon>Eukaryota</taxon>
        <taxon>Metazoa</taxon>
        <taxon>Ecdysozoa</taxon>
        <taxon>Arthropoda</taxon>
        <taxon>Hexapoda</taxon>
        <taxon>Insecta</taxon>
        <taxon>Pterygota</taxon>
        <taxon>Neoptera</taxon>
        <taxon>Endopterygota</taxon>
        <taxon>Diptera</taxon>
        <taxon>Nematocera</taxon>
        <taxon>Culicoidea</taxon>
        <taxon>Culicidae</taxon>
        <taxon>Anophelinae</taxon>
        <taxon>Anopheles</taxon>
    </lineage>
</organism>
<evidence type="ECO:0000256" key="1">
    <source>
        <dbReference type="SAM" id="MobiDB-lite"/>
    </source>
</evidence>
<reference evidence="4" key="1">
    <citation type="submission" date="2014-01" db="EMBL/GenBank/DDBJ databases">
        <title>The Genome Sequence of Anopheles melas CM1001059_A (V2).</title>
        <authorList>
            <consortium name="The Broad Institute Genomics Platform"/>
            <person name="Neafsey D.E."/>
            <person name="Besansky N."/>
            <person name="Howell P."/>
            <person name="Walton C."/>
            <person name="Young S.K."/>
            <person name="Zeng Q."/>
            <person name="Gargeya S."/>
            <person name="Fitzgerald M."/>
            <person name="Haas B."/>
            <person name="Abouelleil A."/>
            <person name="Allen A.W."/>
            <person name="Alvarado L."/>
            <person name="Arachchi H.M."/>
            <person name="Berlin A.M."/>
            <person name="Chapman S.B."/>
            <person name="Gainer-Dewar J."/>
            <person name="Goldberg J."/>
            <person name="Griggs A."/>
            <person name="Gujja S."/>
            <person name="Hansen M."/>
            <person name="Howarth C."/>
            <person name="Imamovic A."/>
            <person name="Ireland A."/>
            <person name="Larimer J."/>
            <person name="McCowan C."/>
            <person name="Murphy C."/>
            <person name="Pearson M."/>
            <person name="Poon T.W."/>
            <person name="Priest M."/>
            <person name="Roberts A."/>
            <person name="Saif S."/>
            <person name="Shea T."/>
            <person name="Sisk P."/>
            <person name="Sykes S."/>
            <person name="Wortman J."/>
            <person name="Nusbaum C."/>
            <person name="Birren B."/>
        </authorList>
    </citation>
    <scope>NUCLEOTIDE SEQUENCE [LARGE SCALE GENOMIC DNA]</scope>
    <source>
        <strain evidence="4">CM1001059</strain>
    </source>
</reference>
<evidence type="ECO:0000313" key="4">
    <source>
        <dbReference type="Proteomes" id="UP000075902"/>
    </source>
</evidence>
<dbReference type="AlphaFoldDB" id="A0A182TDW0"/>
<dbReference type="PANTHER" id="PTHR31927:SF2">
    <property type="entry name" value="FI07246P-RELATED"/>
    <property type="match status" value="1"/>
</dbReference>
<feature type="region of interest" description="Disordered" evidence="1">
    <location>
        <begin position="481"/>
        <end position="504"/>
    </location>
</feature>
<keyword evidence="4" id="KW-1185">Reference proteome</keyword>
<dbReference type="EnsemblMetazoa" id="AMEC000554-RA">
    <property type="protein sequence ID" value="AMEC000554-PA"/>
    <property type="gene ID" value="AMEC000554"/>
</dbReference>
<dbReference type="GO" id="GO:0062129">
    <property type="term" value="C:chitin-based extracellular matrix"/>
    <property type="evidence" value="ECO:0007669"/>
    <property type="project" value="TreeGrafter"/>
</dbReference>
<sequence>MPMLSLVQMLSPALGPMLTLALVRMLTLALVPMLTLALVPMLTLALVRDPVVPVSSLVQIHSLMLAHWPETADTTLSELLPKLMPDPLPEDWHLGPSMARSQEPFQLTESIKSDLGLVLATCLAVATADIGLKLRQGAAAGSSSYAGSQGAVSIDYAPTVFEDTVVDGAASGASGRSFGGASSFGGAGSYGGASSGASSGAYAGAASSAQYNQAGLFGGAGASAGSSATAGSFGGVGSFAGSNANSFATGSSSGASASASSSANAEVKIIRLPPVIKKNFYYHVAQDDTIAETDTNTLTITPRKHYKVIFIKAPSASANAGASSQAASQTEEKTIVYVLVNKPAKANANSEADASSYSSGKPEVYFVKYQGAQATSNSVSTSQSGGSIAISDANAVAGTNAISGAGANAYSRAGANAYSSDGAGSGSVGINAGGTSFANAGASAGARIDALAATCKVIFIKATRATPAVLTLLTTTGSLANPSGWPISNDPTSGGPRSSPANQKRYFVRSIRARTRGRSLKGRTVGS</sequence>
<dbReference type="Pfam" id="PF03103">
    <property type="entry name" value="DUF243"/>
    <property type="match status" value="1"/>
</dbReference>
<dbReference type="VEuPathDB" id="VectorBase:AMEC000554"/>
<dbReference type="SMART" id="SM00690">
    <property type="entry name" value="DM5"/>
    <property type="match status" value="1"/>
</dbReference>
<feature type="compositionally biased region" description="Polar residues" evidence="1">
    <location>
        <begin position="489"/>
        <end position="502"/>
    </location>
</feature>
<dbReference type="InterPro" id="IPR004145">
    <property type="entry name" value="DUF243"/>
</dbReference>
<feature type="domain" description="DUF243" evidence="2">
    <location>
        <begin position="274"/>
        <end position="372"/>
    </location>
</feature>
<protein>
    <submittedName>
        <fullName evidence="3">DM5 domain-containing protein</fullName>
    </submittedName>
</protein>
<dbReference type="GO" id="GO:0008010">
    <property type="term" value="F:structural constituent of chitin-based larval cuticle"/>
    <property type="evidence" value="ECO:0007669"/>
    <property type="project" value="TreeGrafter"/>
</dbReference>
<accession>A0A182TDW0</accession>
<evidence type="ECO:0000313" key="3">
    <source>
        <dbReference type="EnsemblMetazoa" id="AMEC000554-PA"/>
    </source>
</evidence>